<evidence type="ECO:0000256" key="5">
    <source>
        <dbReference type="ARBA" id="ARBA00022737"/>
    </source>
</evidence>
<keyword evidence="6" id="KW-0999">Mitochondrion inner membrane</keyword>
<keyword evidence="3 11" id="KW-0813">Transport</keyword>
<dbReference type="GO" id="GO:0005743">
    <property type="term" value="C:mitochondrial inner membrane"/>
    <property type="evidence" value="ECO:0007669"/>
    <property type="project" value="UniProtKB-SubCell"/>
</dbReference>
<dbReference type="Pfam" id="PF00153">
    <property type="entry name" value="Mito_carr"/>
    <property type="match status" value="3"/>
</dbReference>
<proteinExistence type="inferred from homology"/>
<dbReference type="Gene3D" id="1.50.40.10">
    <property type="entry name" value="Mitochondrial carrier domain"/>
    <property type="match status" value="1"/>
</dbReference>
<evidence type="ECO:0000256" key="6">
    <source>
        <dbReference type="ARBA" id="ARBA00022792"/>
    </source>
</evidence>
<reference evidence="12" key="1">
    <citation type="submission" date="2021-01" db="EMBL/GenBank/DDBJ databases">
        <authorList>
            <person name="Corre E."/>
            <person name="Pelletier E."/>
            <person name="Niang G."/>
            <person name="Scheremetjew M."/>
            <person name="Finn R."/>
            <person name="Kale V."/>
            <person name="Holt S."/>
            <person name="Cochrane G."/>
            <person name="Meng A."/>
            <person name="Brown T."/>
            <person name="Cohen L."/>
        </authorList>
    </citation>
    <scope>NUCLEOTIDE SEQUENCE</scope>
    <source>
        <strain evidence="12">NIES-2562</strain>
    </source>
</reference>
<comment type="similarity">
    <text evidence="2 11">Belongs to the mitochondrial carrier (TC 2.A.29) family.</text>
</comment>
<gene>
    <name evidence="12" type="ORF">PBIL07802_LOCUS6818</name>
</gene>
<evidence type="ECO:0000313" key="12">
    <source>
        <dbReference type="EMBL" id="CAE0244642.1"/>
    </source>
</evidence>
<evidence type="ECO:0000256" key="8">
    <source>
        <dbReference type="ARBA" id="ARBA00023128"/>
    </source>
</evidence>
<dbReference type="InterPro" id="IPR045315">
    <property type="entry name" value="Mtm1-like"/>
</dbReference>
<evidence type="ECO:0000256" key="4">
    <source>
        <dbReference type="ARBA" id="ARBA00022692"/>
    </source>
</evidence>
<accession>A0A7S3G3R1</accession>
<organism evidence="12">
    <name type="scientific">Palpitomonas bilix</name>
    <dbReference type="NCBI Taxonomy" id="652834"/>
    <lineage>
        <taxon>Eukaryota</taxon>
        <taxon>Eukaryota incertae sedis</taxon>
    </lineage>
</organism>
<keyword evidence="8" id="KW-0496">Mitochondrion</keyword>
<evidence type="ECO:0000256" key="10">
    <source>
        <dbReference type="PROSITE-ProRule" id="PRU00282"/>
    </source>
</evidence>
<evidence type="ECO:0000256" key="1">
    <source>
        <dbReference type="ARBA" id="ARBA00004448"/>
    </source>
</evidence>
<dbReference type="PANTHER" id="PTHR45760:SF2">
    <property type="entry name" value="FI19922P1-RELATED"/>
    <property type="match status" value="1"/>
</dbReference>
<keyword evidence="9 10" id="KW-0472">Membrane</keyword>
<keyword evidence="4 10" id="KW-0812">Transmembrane</keyword>
<dbReference type="PRINTS" id="PR00926">
    <property type="entry name" value="MITOCARRIER"/>
</dbReference>
<dbReference type="SUPFAM" id="SSF103506">
    <property type="entry name" value="Mitochondrial carrier"/>
    <property type="match status" value="1"/>
</dbReference>
<keyword evidence="7" id="KW-1133">Transmembrane helix</keyword>
<dbReference type="PROSITE" id="PS50920">
    <property type="entry name" value="SOLCAR"/>
    <property type="match status" value="3"/>
</dbReference>
<dbReference type="InterPro" id="IPR018108">
    <property type="entry name" value="MCP_transmembrane"/>
</dbReference>
<dbReference type="EMBL" id="HBIB01010623">
    <property type="protein sequence ID" value="CAE0244642.1"/>
    <property type="molecule type" value="Transcribed_RNA"/>
</dbReference>
<evidence type="ECO:0000256" key="3">
    <source>
        <dbReference type="ARBA" id="ARBA00022448"/>
    </source>
</evidence>
<evidence type="ECO:0000256" key="9">
    <source>
        <dbReference type="ARBA" id="ARBA00023136"/>
    </source>
</evidence>
<evidence type="ECO:0000256" key="7">
    <source>
        <dbReference type="ARBA" id="ARBA00022989"/>
    </source>
</evidence>
<feature type="repeat" description="Solcar" evidence="10">
    <location>
        <begin position="45"/>
        <end position="170"/>
    </location>
</feature>
<feature type="repeat" description="Solcar" evidence="10">
    <location>
        <begin position="302"/>
        <end position="393"/>
    </location>
</feature>
<dbReference type="AlphaFoldDB" id="A0A7S3G3R1"/>
<evidence type="ECO:0000256" key="11">
    <source>
        <dbReference type="RuleBase" id="RU000488"/>
    </source>
</evidence>
<dbReference type="InterPro" id="IPR002067">
    <property type="entry name" value="MCP"/>
</dbReference>
<feature type="repeat" description="Solcar" evidence="10">
    <location>
        <begin position="183"/>
        <end position="276"/>
    </location>
</feature>
<dbReference type="InterPro" id="IPR023395">
    <property type="entry name" value="MCP_dom_sf"/>
</dbReference>
<sequence length="399" mass="43820">MGWGEVDIEQLDRMVETERCRSRVIRRQVQASTTSTADATEGEPLFTVSELVSGCISGLIADSVLHPIDTIRTRLQVQQELVELAPEVVPLKMEGEKGCCRGVSFTSSTPHSSSPHLPREGVYRGMNDAAVGIVRSEGFLALFQGISATLLLSGPANALYFWSYEIAKRSVHRVEAQFGMRSPEWASAIIAGALADTSGNIIWVPLDVIKQRMQVEKRPYRSHYLSAFSREEYATLKHIVEKEGIRGLYVGFGSSVLTYAPFSAIYFAFYELFKDQACAIGGRSEEIKSLLFDGRTPSPHTYPFSLSLATAFVSGAIAATLTCPFDVVKTRIQVSGSGEGEMKFNYSSSFKGLAQIMREEGVRGLFRGVGARALFFAPSCALTMALYEEIKQNIDGVEE</sequence>
<evidence type="ECO:0008006" key="13">
    <source>
        <dbReference type="Google" id="ProtNLM"/>
    </source>
</evidence>
<keyword evidence="5" id="KW-0677">Repeat</keyword>
<dbReference type="GO" id="GO:1990542">
    <property type="term" value="P:mitochondrial transmembrane transport"/>
    <property type="evidence" value="ECO:0007669"/>
    <property type="project" value="InterPro"/>
</dbReference>
<name>A0A7S3G3R1_9EUKA</name>
<dbReference type="PANTHER" id="PTHR45760">
    <property type="entry name" value="FI19922P1-RELATED"/>
    <property type="match status" value="1"/>
</dbReference>
<protein>
    <recommendedName>
        <fullName evidence="13">Mitochondrial carrier protein</fullName>
    </recommendedName>
</protein>
<evidence type="ECO:0000256" key="2">
    <source>
        <dbReference type="ARBA" id="ARBA00006375"/>
    </source>
</evidence>
<comment type="subcellular location">
    <subcellularLocation>
        <location evidence="1">Mitochondrion inner membrane</location>
        <topology evidence="1">Multi-pass membrane protein</topology>
    </subcellularLocation>
</comment>